<dbReference type="GO" id="GO:0043137">
    <property type="term" value="P:DNA replication, removal of RNA primer"/>
    <property type="evidence" value="ECO:0007669"/>
    <property type="project" value="TreeGrafter"/>
</dbReference>
<feature type="domain" description="RNase H type-1" evidence="8">
    <location>
        <begin position="273"/>
        <end position="409"/>
    </location>
</feature>
<evidence type="ECO:0000256" key="4">
    <source>
        <dbReference type="ARBA" id="ARBA00022722"/>
    </source>
</evidence>
<proteinExistence type="inferred from homology"/>
<evidence type="ECO:0000313" key="9">
    <source>
        <dbReference type="EMBL" id="CAG8746362.1"/>
    </source>
</evidence>
<keyword evidence="4" id="KW-0540">Nuclease</keyword>
<reference evidence="9" key="1">
    <citation type="submission" date="2021-06" db="EMBL/GenBank/DDBJ databases">
        <authorList>
            <person name="Kallberg Y."/>
            <person name="Tangrot J."/>
            <person name="Rosling A."/>
        </authorList>
    </citation>
    <scope>NUCLEOTIDE SEQUENCE</scope>
    <source>
        <strain evidence="9">MA453B</strain>
    </source>
</reference>
<keyword evidence="7" id="KW-0378">Hydrolase</keyword>
<dbReference type="Gene3D" id="3.30.420.10">
    <property type="entry name" value="Ribonuclease H-like superfamily/Ribonuclease H"/>
    <property type="match status" value="1"/>
</dbReference>
<dbReference type="Pfam" id="PF00075">
    <property type="entry name" value="RNase_H"/>
    <property type="match status" value="1"/>
</dbReference>
<feature type="non-terminal residue" evidence="9">
    <location>
        <position position="1"/>
    </location>
</feature>
<dbReference type="InterPro" id="IPR036397">
    <property type="entry name" value="RNaseH_sf"/>
</dbReference>
<dbReference type="GO" id="GO:0003676">
    <property type="term" value="F:nucleic acid binding"/>
    <property type="evidence" value="ECO:0007669"/>
    <property type="project" value="InterPro"/>
</dbReference>
<dbReference type="GO" id="GO:0046872">
    <property type="term" value="F:metal ion binding"/>
    <property type="evidence" value="ECO:0007669"/>
    <property type="project" value="UniProtKB-KW"/>
</dbReference>
<comment type="caution">
    <text evidence="9">The sequence shown here is derived from an EMBL/GenBank/DDBJ whole genome shotgun (WGS) entry which is preliminary data.</text>
</comment>
<dbReference type="GO" id="GO:0004523">
    <property type="term" value="F:RNA-DNA hybrid ribonuclease activity"/>
    <property type="evidence" value="ECO:0007669"/>
    <property type="project" value="UniProtKB-EC"/>
</dbReference>
<dbReference type="PANTHER" id="PTHR10642:SF26">
    <property type="entry name" value="RIBONUCLEASE H1"/>
    <property type="match status" value="1"/>
</dbReference>
<protein>
    <recommendedName>
        <fullName evidence="3">ribonuclease H</fullName>
        <ecNumber evidence="3">3.1.26.4</ecNumber>
    </recommendedName>
</protein>
<organism evidence="9 10">
    <name type="scientific">Dentiscutata erythropus</name>
    <dbReference type="NCBI Taxonomy" id="1348616"/>
    <lineage>
        <taxon>Eukaryota</taxon>
        <taxon>Fungi</taxon>
        <taxon>Fungi incertae sedis</taxon>
        <taxon>Mucoromycota</taxon>
        <taxon>Glomeromycotina</taxon>
        <taxon>Glomeromycetes</taxon>
        <taxon>Diversisporales</taxon>
        <taxon>Gigasporaceae</taxon>
        <taxon>Dentiscutata</taxon>
    </lineage>
</organism>
<dbReference type="AlphaFoldDB" id="A0A9N9NKH0"/>
<dbReference type="InterPro" id="IPR002156">
    <property type="entry name" value="RNaseH_domain"/>
</dbReference>
<evidence type="ECO:0000259" key="8">
    <source>
        <dbReference type="PROSITE" id="PS50879"/>
    </source>
</evidence>
<gene>
    <name evidence="9" type="ORF">DERYTH_LOCUS16470</name>
</gene>
<evidence type="ECO:0000256" key="5">
    <source>
        <dbReference type="ARBA" id="ARBA00022723"/>
    </source>
</evidence>
<dbReference type="PANTHER" id="PTHR10642">
    <property type="entry name" value="RIBONUCLEASE H1"/>
    <property type="match status" value="1"/>
</dbReference>
<dbReference type="InterPro" id="IPR050092">
    <property type="entry name" value="RNase_H"/>
</dbReference>
<dbReference type="InterPro" id="IPR012337">
    <property type="entry name" value="RNaseH-like_sf"/>
</dbReference>
<accession>A0A9N9NKH0</accession>
<dbReference type="Proteomes" id="UP000789405">
    <property type="component" value="Unassembled WGS sequence"/>
</dbReference>
<evidence type="ECO:0000256" key="1">
    <source>
        <dbReference type="ARBA" id="ARBA00000077"/>
    </source>
</evidence>
<dbReference type="OrthoDB" id="2357488at2759"/>
<name>A0A9N9NKH0_9GLOM</name>
<feature type="non-terminal residue" evidence="9">
    <location>
        <position position="606"/>
    </location>
</feature>
<comment type="catalytic activity">
    <reaction evidence="1">
        <text>Endonucleolytic cleavage to 5'-phosphomonoester.</text>
        <dbReference type="EC" id="3.1.26.4"/>
    </reaction>
</comment>
<evidence type="ECO:0000256" key="6">
    <source>
        <dbReference type="ARBA" id="ARBA00022759"/>
    </source>
</evidence>
<dbReference type="PROSITE" id="PS50879">
    <property type="entry name" value="RNASE_H_1"/>
    <property type="match status" value="1"/>
</dbReference>
<keyword evidence="5" id="KW-0479">Metal-binding</keyword>
<evidence type="ECO:0000256" key="7">
    <source>
        <dbReference type="ARBA" id="ARBA00022801"/>
    </source>
</evidence>
<evidence type="ECO:0000256" key="2">
    <source>
        <dbReference type="ARBA" id="ARBA00005300"/>
    </source>
</evidence>
<dbReference type="EMBL" id="CAJVPY010014405">
    <property type="protein sequence ID" value="CAG8746362.1"/>
    <property type="molecule type" value="Genomic_DNA"/>
</dbReference>
<keyword evidence="6" id="KW-0255">Endonuclease</keyword>
<comment type="similarity">
    <text evidence="2">Belongs to the RNase H family.</text>
</comment>
<sequence length="606" mass="70073">SELIIINGNKEDNKNGINFINDQIIPTKPSEAVRYLGVWLQENGKKTYQKKLIEEKIEYLLTDYIYPEKELEKINAKIRMVFRRSCGYASKLPNNLCGWTTKVRLQKLQDYMWTTKSIWEVETIKIQTNGKIEFPVRIQGGIIDIESFMDSETWYHKHRDSLRKYGILYIEQLLNADLSNILELKRIHQYEIPRKNTTWLTIIRKEEKLKGKLVTINHPTGPIIGKITREPKKHDQKITMQHYIREKIDGQLQSPIAACGGCSLKEQITDTNNTNESVAYCSITANITETMCMPNDINSGRFTWKGRIEGPPSSTRAELWGILSTLWVIPNNTEIQIYTDSNSSISAIKGYTDKKKGKHWSNYKNPLILQTIKEIIYTKKLDLTLLKVDAHTGDMFNEQADRLAGEGTNSGSTFKINPNYIREQQCHFKWKGESIDTDIKSFVKKKEEIESLTTCSKITSTKTDTKDSALRSFSLKLLNEELPTMTTLYTRKPDIYTKPECPFCGKYKETNTHVFLCSEKGKQLKISFRATVKKIYTKEKGNKDLKGLMEKITRGHFMKINHNRQVFGTQPHDRFEFNDLIRGLIPKSLYKIIRSTLNSADMAKQM</sequence>
<dbReference type="SUPFAM" id="SSF53098">
    <property type="entry name" value="Ribonuclease H-like"/>
    <property type="match status" value="1"/>
</dbReference>
<evidence type="ECO:0000313" key="10">
    <source>
        <dbReference type="Proteomes" id="UP000789405"/>
    </source>
</evidence>
<keyword evidence="10" id="KW-1185">Reference proteome</keyword>
<evidence type="ECO:0000256" key="3">
    <source>
        <dbReference type="ARBA" id="ARBA00012180"/>
    </source>
</evidence>
<dbReference type="EC" id="3.1.26.4" evidence="3"/>